<dbReference type="GO" id="GO:0006412">
    <property type="term" value="P:translation"/>
    <property type="evidence" value="ECO:0007669"/>
    <property type="project" value="InterPro"/>
</dbReference>
<dbReference type="GO" id="GO:0016020">
    <property type="term" value="C:membrane"/>
    <property type="evidence" value="ECO:0007669"/>
    <property type="project" value="UniProtKB-SubCell"/>
</dbReference>
<evidence type="ECO:0000313" key="16">
    <source>
        <dbReference type="Proteomes" id="UP001055439"/>
    </source>
</evidence>
<feature type="domain" description="Protein kinase" evidence="14">
    <location>
        <begin position="573"/>
        <end position="837"/>
    </location>
</feature>
<feature type="region of interest" description="Disordered" evidence="12">
    <location>
        <begin position="524"/>
        <end position="545"/>
    </location>
</feature>
<keyword evidence="4" id="KW-0433">Leucine-rich repeat</keyword>
<dbReference type="FunFam" id="3.80.10.10:FF:000129">
    <property type="entry name" value="Leucine-rich repeat receptor-like kinase"/>
    <property type="match status" value="1"/>
</dbReference>
<dbReference type="Gene3D" id="1.10.510.10">
    <property type="entry name" value="Transferase(Phosphotransferase) domain 1"/>
    <property type="match status" value="1"/>
</dbReference>
<proteinExistence type="inferred from homology"/>
<dbReference type="InterPro" id="IPR013210">
    <property type="entry name" value="LRR_N_plant-typ"/>
</dbReference>
<evidence type="ECO:0000256" key="1">
    <source>
        <dbReference type="ARBA" id="ARBA00004167"/>
    </source>
</evidence>
<keyword evidence="6" id="KW-0732">Signal</keyword>
<comment type="subcellular location">
    <subcellularLocation>
        <location evidence="1">Membrane</location>
        <topology evidence="1">Single-pass membrane protein</topology>
    </subcellularLocation>
</comment>
<dbReference type="Pfam" id="PF08263">
    <property type="entry name" value="LRRNT_2"/>
    <property type="match status" value="1"/>
</dbReference>
<evidence type="ECO:0000256" key="9">
    <source>
        <dbReference type="ARBA" id="ARBA00022989"/>
    </source>
</evidence>
<dbReference type="InterPro" id="IPR032675">
    <property type="entry name" value="LRR_dom_sf"/>
</dbReference>
<dbReference type="SUPFAM" id="SSF52058">
    <property type="entry name" value="L domain-like"/>
    <property type="match status" value="1"/>
</dbReference>
<dbReference type="Proteomes" id="UP001055439">
    <property type="component" value="Chromosome 6"/>
</dbReference>
<dbReference type="AlphaFoldDB" id="A0A9E7GE85"/>
<feature type="compositionally biased region" description="Pro residues" evidence="12">
    <location>
        <begin position="457"/>
        <end position="467"/>
    </location>
</feature>
<keyword evidence="5 13" id="KW-0812">Transmembrane</keyword>
<dbReference type="PROSITE" id="PS01144">
    <property type="entry name" value="RIBOSOMAL_L31E"/>
    <property type="match status" value="1"/>
</dbReference>
<feature type="region of interest" description="Disordered" evidence="12">
    <location>
        <begin position="457"/>
        <end position="480"/>
    </location>
</feature>
<dbReference type="InterPro" id="IPR000054">
    <property type="entry name" value="Ribosomal_eL31"/>
</dbReference>
<dbReference type="InterPro" id="IPR023621">
    <property type="entry name" value="Ribosomal_eL31_dom_sf"/>
</dbReference>
<keyword evidence="8" id="KW-0689">Ribosomal protein</keyword>
<keyword evidence="7" id="KW-0677">Repeat</keyword>
<keyword evidence="10 13" id="KW-0472">Membrane</keyword>
<dbReference type="Pfam" id="PF00069">
    <property type="entry name" value="Pkinase"/>
    <property type="match status" value="1"/>
</dbReference>
<dbReference type="Pfam" id="PF13855">
    <property type="entry name" value="LRR_8"/>
    <property type="match status" value="1"/>
</dbReference>
<dbReference type="GO" id="GO:1990904">
    <property type="term" value="C:ribonucleoprotein complex"/>
    <property type="evidence" value="ECO:0007669"/>
    <property type="project" value="UniProtKB-KW"/>
</dbReference>
<dbReference type="GO" id="GO:0005524">
    <property type="term" value="F:ATP binding"/>
    <property type="evidence" value="ECO:0007669"/>
    <property type="project" value="InterPro"/>
</dbReference>
<dbReference type="OrthoDB" id="1911848at2759"/>
<evidence type="ECO:0000256" key="11">
    <source>
        <dbReference type="ARBA" id="ARBA00023274"/>
    </source>
</evidence>
<name>A0A9E7GE85_9LILI</name>
<evidence type="ECO:0000256" key="3">
    <source>
        <dbReference type="ARBA" id="ARBA00022553"/>
    </source>
</evidence>
<dbReference type="SUPFAM" id="SSF56112">
    <property type="entry name" value="Protein kinase-like (PK-like)"/>
    <property type="match status" value="1"/>
</dbReference>
<evidence type="ECO:0000256" key="13">
    <source>
        <dbReference type="SAM" id="Phobius"/>
    </source>
</evidence>
<dbReference type="GO" id="GO:0005840">
    <property type="term" value="C:ribosome"/>
    <property type="evidence" value="ECO:0007669"/>
    <property type="project" value="UniProtKB-KW"/>
</dbReference>
<dbReference type="Gene3D" id="3.80.10.10">
    <property type="entry name" value="Ribonuclease Inhibitor"/>
    <property type="match status" value="2"/>
</dbReference>
<dbReference type="InterPro" id="IPR020052">
    <property type="entry name" value="Ribosomal_eL31_CS"/>
</dbReference>
<reference evidence="15" key="1">
    <citation type="submission" date="2022-05" db="EMBL/GenBank/DDBJ databases">
        <title>The Musa troglodytarum L. genome provides insights into the mechanism of non-climacteric behaviour and enrichment of carotenoids.</title>
        <authorList>
            <person name="Wang J."/>
        </authorList>
    </citation>
    <scope>NUCLEOTIDE SEQUENCE</scope>
    <source>
        <tissue evidence="15">Leaf</tissue>
    </source>
</reference>
<sequence length="843" mass="89597">MVEKASKGRKEEVVTREYTINLHKRLHGCTFKKKAPKAIKEIKKFAQKAMGTTDVRVDVKLNKHIWSRGIRSVPRRVRVRIARKRNDEEDAKEELFSLVTVAEVPPEGFKGLGTKTTSVVVGNIGNGRRATECGDRGEVEYVILAGSCVVSPTHTEDLEVRSLVRPIGSARCITISWLFSSFRLKPHPLSSASPPPLHPLALCNASLVMAASTEAQRSERPRQAVAEAVHVLLLLLFLSSSAAALTTDGLALLALKSAVTDDRSGALAAWLDSDASPCAWTGVTCRRGRVAALALPDRSLSGYIPSELSFLSALQSLALPGNRLSGPVPAALSAVGGLAELDLSRNNLSGPIPPELGQLSSLSRLDLSANLLYGPLPPAIASLPRLSGVLNLSCNLLSGPIPPAYGGIPAAVSLDLRRNNLSGEIPQVGSLLSQGPTAFAGNPGLCGFPLRNPCPAPKQDPKIPQPNPILKLNSSDATPRPIAAEGRRKPVGTVPILAGVVLVVVASILVLQWHFRRRRVAMGDKAPKNEKGSSPGGFGPAGLAGEERRDGHALEVYAAVDEGFVLELEELLRASAYVVGKSRSGIVYKVVVGRGGSAVAVRRLSEAEDGEAFGGSGGDEWRRQRAFESEAMAIGRAKHPNVVRLLAYYYAPDERLLVYDYIPNGTLHDTLHGGPRNPTPPALPWTARLAILQGAARGLAYLHECSPRKHAHGSITSSKILLDDDLKPHISGFGLACLLSSGAQQRLANPASKKQAAGPGTDGYLAPEVPGGEATQRGDVYAFGERPLSEVVDPALLHEVHAKQEVLAVFHVALACTEADPELRPRMRAVAESLDRVGGAAAR</sequence>
<dbReference type="Gene3D" id="3.10.440.10">
    <property type="match status" value="1"/>
</dbReference>
<dbReference type="GO" id="GO:0004672">
    <property type="term" value="F:protein kinase activity"/>
    <property type="evidence" value="ECO:0007669"/>
    <property type="project" value="InterPro"/>
</dbReference>
<dbReference type="SUPFAM" id="SSF54575">
    <property type="entry name" value="Ribosomal protein L31e"/>
    <property type="match status" value="1"/>
</dbReference>
<dbReference type="PROSITE" id="PS50011">
    <property type="entry name" value="PROTEIN_KINASE_DOM"/>
    <property type="match status" value="1"/>
</dbReference>
<dbReference type="InterPro" id="IPR001611">
    <property type="entry name" value="Leu-rich_rpt"/>
</dbReference>
<accession>A0A9E7GE85</accession>
<evidence type="ECO:0000256" key="12">
    <source>
        <dbReference type="SAM" id="MobiDB-lite"/>
    </source>
</evidence>
<keyword evidence="11" id="KW-0687">Ribonucleoprotein</keyword>
<keyword evidence="3" id="KW-0597">Phosphoprotein</keyword>
<keyword evidence="9 13" id="KW-1133">Transmembrane helix</keyword>
<evidence type="ECO:0000259" key="14">
    <source>
        <dbReference type="PROSITE" id="PS50011"/>
    </source>
</evidence>
<evidence type="ECO:0000256" key="7">
    <source>
        <dbReference type="ARBA" id="ARBA00022737"/>
    </source>
</evidence>
<keyword evidence="16" id="KW-1185">Reference proteome</keyword>
<dbReference type="PANTHER" id="PTHR48007">
    <property type="entry name" value="LEUCINE-RICH REPEAT RECEPTOR-LIKE PROTEIN KINASE PXC1"/>
    <property type="match status" value="1"/>
</dbReference>
<dbReference type="PANTHER" id="PTHR48007:SF8">
    <property type="entry name" value="RECEPTOR PROTEIN KINASE-LIKE PROTEIN ZAR1"/>
    <property type="match status" value="1"/>
</dbReference>
<evidence type="ECO:0000256" key="2">
    <source>
        <dbReference type="ARBA" id="ARBA00010808"/>
    </source>
</evidence>
<dbReference type="SMART" id="SM01380">
    <property type="entry name" value="Ribosomal_L31e"/>
    <property type="match status" value="1"/>
</dbReference>
<dbReference type="InterPro" id="IPR046959">
    <property type="entry name" value="PRK1-6/SRF4-like"/>
</dbReference>
<dbReference type="InterPro" id="IPR011009">
    <property type="entry name" value="Kinase-like_dom_sf"/>
</dbReference>
<dbReference type="FunFam" id="3.80.10.10:FF:000722">
    <property type="entry name" value="Leucine-rich repeat receptor-like protein kinase"/>
    <property type="match status" value="1"/>
</dbReference>
<dbReference type="Pfam" id="PF01198">
    <property type="entry name" value="Ribosomal_L31e"/>
    <property type="match status" value="1"/>
</dbReference>
<dbReference type="InterPro" id="IPR000719">
    <property type="entry name" value="Prot_kinase_dom"/>
</dbReference>
<organism evidence="15 16">
    <name type="scientific">Musa troglodytarum</name>
    <name type="common">fe'i banana</name>
    <dbReference type="NCBI Taxonomy" id="320322"/>
    <lineage>
        <taxon>Eukaryota</taxon>
        <taxon>Viridiplantae</taxon>
        <taxon>Streptophyta</taxon>
        <taxon>Embryophyta</taxon>
        <taxon>Tracheophyta</taxon>
        <taxon>Spermatophyta</taxon>
        <taxon>Magnoliopsida</taxon>
        <taxon>Liliopsida</taxon>
        <taxon>Zingiberales</taxon>
        <taxon>Musaceae</taxon>
        <taxon>Musa</taxon>
    </lineage>
</organism>
<protein>
    <submittedName>
        <fullName evidence="15">Leucine rich repeat N-terminal domain</fullName>
    </submittedName>
</protein>
<dbReference type="CDD" id="cd00463">
    <property type="entry name" value="Ribosomal_L31e"/>
    <property type="match status" value="1"/>
</dbReference>
<evidence type="ECO:0000256" key="4">
    <source>
        <dbReference type="ARBA" id="ARBA00022614"/>
    </source>
</evidence>
<evidence type="ECO:0000256" key="5">
    <source>
        <dbReference type="ARBA" id="ARBA00022692"/>
    </source>
</evidence>
<dbReference type="FunFam" id="3.10.440.10:FF:000001">
    <property type="entry name" value="60S ribosomal protein L31"/>
    <property type="match status" value="1"/>
</dbReference>
<evidence type="ECO:0000256" key="8">
    <source>
        <dbReference type="ARBA" id="ARBA00022980"/>
    </source>
</evidence>
<dbReference type="GO" id="GO:0003735">
    <property type="term" value="F:structural constituent of ribosome"/>
    <property type="evidence" value="ECO:0007669"/>
    <property type="project" value="InterPro"/>
</dbReference>
<evidence type="ECO:0000256" key="10">
    <source>
        <dbReference type="ARBA" id="ARBA00023136"/>
    </source>
</evidence>
<evidence type="ECO:0000313" key="15">
    <source>
        <dbReference type="EMBL" id="URE10359.1"/>
    </source>
</evidence>
<dbReference type="EMBL" id="CP097508">
    <property type="protein sequence ID" value="URE10359.1"/>
    <property type="molecule type" value="Genomic_DNA"/>
</dbReference>
<evidence type="ECO:0000256" key="6">
    <source>
        <dbReference type="ARBA" id="ARBA00022729"/>
    </source>
</evidence>
<gene>
    <name evidence="15" type="ORF">MUK42_04034</name>
</gene>
<comment type="similarity">
    <text evidence="2">Belongs to the eukaryotic ribosomal protein eL31 family.</text>
</comment>
<feature type="transmembrane region" description="Helical" evidence="13">
    <location>
        <begin position="496"/>
        <end position="515"/>
    </location>
</feature>